<organism evidence="4 5">
    <name type="scientific">Rhodohalobacter barkolensis</name>
    <dbReference type="NCBI Taxonomy" id="2053187"/>
    <lineage>
        <taxon>Bacteria</taxon>
        <taxon>Pseudomonadati</taxon>
        <taxon>Balneolota</taxon>
        <taxon>Balneolia</taxon>
        <taxon>Balneolales</taxon>
        <taxon>Balneolaceae</taxon>
        <taxon>Rhodohalobacter</taxon>
    </lineage>
</organism>
<dbReference type="SUPFAM" id="SSF55729">
    <property type="entry name" value="Acyl-CoA N-acyltransferases (Nat)"/>
    <property type="match status" value="1"/>
</dbReference>
<sequence length="162" mass="18519">MKIRTAIAADLPSIDGIYNEAIEDGFKTAHIAPMSVKERKDWFRKFNDQYPLYVYEVDNEVLGWLSVSPYRKGRKALLETAEVSFYVAREARGQGVGSALLKHAINEAGRLNFHVYFAILIETNKASISLLKKHGFDKWGYLPEVINIEGERRGQFYYGKVL</sequence>
<dbReference type="InterPro" id="IPR000182">
    <property type="entry name" value="GNAT_dom"/>
</dbReference>
<dbReference type="PANTHER" id="PTHR43072">
    <property type="entry name" value="N-ACETYLTRANSFERASE"/>
    <property type="match status" value="1"/>
</dbReference>
<evidence type="ECO:0000313" key="4">
    <source>
        <dbReference type="EMBL" id="PKD44867.1"/>
    </source>
</evidence>
<evidence type="ECO:0000256" key="1">
    <source>
        <dbReference type="ARBA" id="ARBA00022679"/>
    </source>
</evidence>
<accession>A0A2N0VKY8</accession>
<gene>
    <name evidence="4" type="ORF">CWD77_05250</name>
</gene>
<feature type="domain" description="N-acetyltransferase" evidence="3">
    <location>
        <begin position="1"/>
        <end position="162"/>
    </location>
</feature>
<dbReference type="Pfam" id="PF00583">
    <property type="entry name" value="Acetyltransf_1"/>
    <property type="match status" value="1"/>
</dbReference>
<dbReference type="InterPro" id="IPR016181">
    <property type="entry name" value="Acyl_CoA_acyltransferase"/>
</dbReference>
<proteinExistence type="predicted"/>
<dbReference type="AlphaFoldDB" id="A0A2N0VKY8"/>
<dbReference type="PANTHER" id="PTHR43072:SF23">
    <property type="entry name" value="UPF0039 PROTEIN C11D3.02C"/>
    <property type="match status" value="1"/>
</dbReference>
<keyword evidence="2" id="KW-0012">Acyltransferase</keyword>
<evidence type="ECO:0000256" key="2">
    <source>
        <dbReference type="ARBA" id="ARBA00023315"/>
    </source>
</evidence>
<dbReference type="OrthoDB" id="9799096at2"/>
<reference evidence="4 5" key="1">
    <citation type="submission" date="2017-11" db="EMBL/GenBank/DDBJ databases">
        <title>Rhodohalobacter 15182 sp. nov., isolated from a salt lake.</title>
        <authorList>
            <person name="Han S."/>
        </authorList>
    </citation>
    <scope>NUCLEOTIDE SEQUENCE [LARGE SCALE GENOMIC DNA]</scope>
    <source>
        <strain evidence="4 5">15182</strain>
    </source>
</reference>
<evidence type="ECO:0000313" key="5">
    <source>
        <dbReference type="Proteomes" id="UP000233398"/>
    </source>
</evidence>
<name>A0A2N0VKY8_9BACT</name>
<protein>
    <submittedName>
        <fullName evidence="4">N-acetyltransferase</fullName>
    </submittedName>
</protein>
<dbReference type="EMBL" id="PISP01000001">
    <property type="protein sequence ID" value="PKD44867.1"/>
    <property type="molecule type" value="Genomic_DNA"/>
</dbReference>
<comment type="caution">
    <text evidence="4">The sequence shown here is derived from an EMBL/GenBank/DDBJ whole genome shotgun (WGS) entry which is preliminary data.</text>
</comment>
<dbReference type="Proteomes" id="UP000233398">
    <property type="component" value="Unassembled WGS sequence"/>
</dbReference>
<dbReference type="Gene3D" id="3.40.630.30">
    <property type="match status" value="1"/>
</dbReference>
<keyword evidence="5" id="KW-1185">Reference proteome</keyword>
<evidence type="ECO:0000259" key="3">
    <source>
        <dbReference type="PROSITE" id="PS51186"/>
    </source>
</evidence>
<dbReference type="GO" id="GO:0016747">
    <property type="term" value="F:acyltransferase activity, transferring groups other than amino-acyl groups"/>
    <property type="evidence" value="ECO:0007669"/>
    <property type="project" value="InterPro"/>
</dbReference>
<dbReference type="CDD" id="cd04301">
    <property type="entry name" value="NAT_SF"/>
    <property type="match status" value="1"/>
</dbReference>
<dbReference type="PROSITE" id="PS51186">
    <property type="entry name" value="GNAT"/>
    <property type="match status" value="1"/>
</dbReference>
<dbReference type="RefSeq" id="WP_101072155.1">
    <property type="nucleotide sequence ID" value="NZ_PISP01000001.1"/>
</dbReference>
<keyword evidence="1 4" id="KW-0808">Transferase</keyword>